<protein>
    <submittedName>
        <fullName evidence="2">Uncharacterized protein</fullName>
    </submittedName>
</protein>
<evidence type="ECO:0000313" key="2">
    <source>
        <dbReference type="EMBL" id="QHU09817.1"/>
    </source>
</evidence>
<name>A0A6C0JZI1_9ZZZZ</name>
<reference evidence="2" key="1">
    <citation type="journal article" date="2020" name="Nature">
        <title>Giant virus diversity and host interactions through global metagenomics.</title>
        <authorList>
            <person name="Schulz F."/>
            <person name="Roux S."/>
            <person name="Paez-Espino D."/>
            <person name="Jungbluth S."/>
            <person name="Walsh D.A."/>
            <person name="Denef V.J."/>
            <person name="McMahon K.D."/>
            <person name="Konstantinidis K.T."/>
            <person name="Eloe-Fadrosh E.A."/>
            <person name="Kyrpides N.C."/>
            <person name="Woyke T."/>
        </authorList>
    </citation>
    <scope>NUCLEOTIDE SEQUENCE</scope>
    <source>
        <strain evidence="2">GVMAG-S-1101164-164</strain>
    </source>
</reference>
<dbReference type="AlphaFoldDB" id="A0A6C0JZI1"/>
<organism evidence="2">
    <name type="scientific">viral metagenome</name>
    <dbReference type="NCBI Taxonomy" id="1070528"/>
    <lineage>
        <taxon>unclassified sequences</taxon>
        <taxon>metagenomes</taxon>
        <taxon>organismal metagenomes</taxon>
    </lineage>
</organism>
<evidence type="ECO:0000256" key="1">
    <source>
        <dbReference type="SAM" id="MobiDB-lite"/>
    </source>
</evidence>
<proteinExistence type="predicted"/>
<dbReference type="EMBL" id="MN740745">
    <property type="protein sequence ID" value="QHU09817.1"/>
    <property type="molecule type" value="Genomic_DNA"/>
</dbReference>
<feature type="region of interest" description="Disordered" evidence="1">
    <location>
        <begin position="1048"/>
        <end position="1093"/>
    </location>
</feature>
<feature type="compositionally biased region" description="Basic and acidic residues" evidence="1">
    <location>
        <begin position="1081"/>
        <end position="1093"/>
    </location>
</feature>
<accession>A0A6C0JZI1</accession>
<sequence>MEADFIRFDPASEFEVLETYDFEEEIQRPESLRFFTLDEQLADYFEKVLPKEGKITKFEYRRIASQVERLRDIYNRVVTVTDTDYTVDTSRKKVSVDWVHPIYGPFELTPYSYAEKWVPLFGPEVRRIPNYYPRMLSALPKPYRSTSKDGVQHVQYSTLVNEDGENPVNVLGTYERTKGIIHEDGRFTVVSLPIENTGDDIHVRGFFIEPRLLDIPKILPEHPFFASNTRSKYITNEPLERVFPTIETILTHGVPTTTDPYVEGQKYLKIYDVKLSQVDWNLWKERFPPAESVSVTPPIASITFPSREPYDAPSKSLLGMYRIPWKEGLEPRFWLSLQEDSGTVVSKMILTKASAHGQVPPAVIRERPESHVVLSTPDECFTFETFDSFINAGIYRLPKWSDVNAAINKGKTPPQQGTCIPMPQILQEQMDSLVAGKKPWKESTESDILTEYVELLSYYQPIETVQLPTKYEIRSLKPESDTRRQIKAILRDSERDPVDRAYAIDLILRGSAVRNDQWFARDDSFLICNHTLAILKGDMEVDKNAYYDRWAVIDEGYRSCKFCGEQINRDVIVSQDDFDEDGNVIISHDALEHTDTHGQSFTNSLTALKSYFQLENVGESIFYLCLSLLQVLPSEPQLFPILQRIRSLTSVIRANKKADKLQKERLEGVFGVSAMVTLLLIHNPFLIPRRSFGSKVLKLSGFPRDTEDPTDAPALDTILNVLKTTFKASPNTFTGAMSTVLKSMMRKPTEKEDFRKEVTSMLLKDYAAMKPLFLSAKERYDIPIQSEIVSSISFPVLRLDTTQFRPSESISEERHSDCVVDVPKTYLTGKLPPSIVQESVVLYPAKAVPLEFIRPEYVPPPNIEMTEKEIRRKIALGFPKGLKLDKLEKFLRADPDIRSISSILTRVLDILSLHKFSNEKLVEYRGALAYMRGTHTRDALYGLMYEALHEIAKKREFVNALTHAVKHDLTFNMLLLTKEDASRQESDLRTREREAFKLRMRNMNDTEREISKMLLDIGIAPYVITNEDRKMFAREYGNRDPEIEYAQAEQAADVDRPEEGYNASRDIEDGEAPVVDGVEQQVDHGDYGDRREEISDRDYERNYWVNHDEGFGT</sequence>